<name>A0AAV4BXU3_9GAST</name>
<proteinExistence type="predicted"/>
<dbReference type="AlphaFoldDB" id="A0AAV4BXU3"/>
<evidence type="ECO:0000313" key="1">
    <source>
        <dbReference type="EMBL" id="GFO24048.1"/>
    </source>
</evidence>
<evidence type="ECO:0000313" key="2">
    <source>
        <dbReference type="Proteomes" id="UP000735302"/>
    </source>
</evidence>
<sequence length="80" mass="9221">MKPSYCANRFLPPLAPLSLDYQEVGLPYQICLRTCYRVHPSPLSPELAGPGRDYYLRSEDQCHHSKREVRCNDTRCFSSS</sequence>
<accession>A0AAV4BXU3</accession>
<dbReference type="EMBL" id="BLXT01005577">
    <property type="protein sequence ID" value="GFO24048.1"/>
    <property type="molecule type" value="Genomic_DNA"/>
</dbReference>
<comment type="caution">
    <text evidence="1">The sequence shown here is derived from an EMBL/GenBank/DDBJ whole genome shotgun (WGS) entry which is preliminary data.</text>
</comment>
<protein>
    <submittedName>
        <fullName evidence="1">Uncharacterized protein</fullName>
    </submittedName>
</protein>
<organism evidence="1 2">
    <name type="scientific">Plakobranchus ocellatus</name>
    <dbReference type="NCBI Taxonomy" id="259542"/>
    <lineage>
        <taxon>Eukaryota</taxon>
        <taxon>Metazoa</taxon>
        <taxon>Spiralia</taxon>
        <taxon>Lophotrochozoa</taxon>
        <taxon>Mollusca</taxon>
        <taxon>Gastropoda</taxon>
        <taxon>Heterobranchia</taxon>
        <taxon>Euthyneura</taxon>
        <taxon>Panpulmonata</taxon>
        <taxon>Sacoglossa</taxon>
        <taxon>Placobranchoidea</taxon>
        <taxon>Plakobranchidae</taxon>
        <taxon>Plakobranchus</taxon>
    </lineage>
</organism>
<dbReference type="Proteomes" id="UP000735302">
    <property type="component" value="Unassembled WGS sequence"/>
</dbReference>
<keyword evidence="2" id="KW-1185">Reference proteome</keyword>
<reference evidence="1 2" key="1">
    <citation type="journal article" date="2021" name="Elife">
        <title>Chloroplast acquisition without the gene transfer in kleptoplastic sea slugs, Plakobranchus ocellatus.</title>
        <authorList>
            <person name="Maeda T."/>
            <person name="Takahashi S."/>
            <person name="Yoshida T."/>
            <person name="Shimamura S."/>
            <person name="Takaki Y."/>
            <person name="Nagai Y."/>
            <person name="Toyoda A."/>
            <person name="Suzuki Y."/>
            <person name="Arimoto A."/>
            <person name="Ishii H."/>
            <person name="Satoh N."/>
            <person name="Nishiyama T."/>
            <person name="Hasebe M."/>
            <person name="Maruyama T."/>
            <person name="Minagawa J."/>
            <person name="Obokata J."/>
            <person name="Shigenobu S."/>
        </authorList>
    </citation>
    <scope>NUCLEOTIDE SEQUENCE [LARGE SCALE GENOMIC DNA]</scope>
</reference>
<gene>
    <name evidence="1" type="ORF">PoB_005055300</name>
</gene>